<keyword evidence="3" id="KW-1185">Reference proteome</keyword>
<dbReference type="Gene3D" id="3.90.550.10">
    <property type="entry name" value="Spore Coat Polysaccharide Biosynthesis Protein SpsA, Chain A"/>
    <property type="match status" value="1"/>
</dbReference>
<dbReference type="PANTHER" id="PTHR22916:SF3">
    <property type="entry name" value="UDP-GLCNAC:BETAGAL BETA-1,3-N-ACETYLGLUCOSAMINYLTRANSFERASE-LIKE PROTEIN 1"/>
    <property type="match status" value="1"/>
</dbReference>
<feature type="domain" description="Glycosyltransferase 2-like" evidence="1">
    <location>
        <begin position="12"/>
        <end position="75"/>
    </location>
</feature>
<reference evidence="2 3" key="2">
    <citation type="submission" date="2018-11" db="EMBL/GenBank/DDBJ databases">
        <authorList>
            <consortium name="Pathogen Informatics"/>
        </authorList>
    </citation>
    <scope>NUCLEOTIDE SEQUENCE [LARGE SCALE GENOMIC DNA]</scope>
</reference>
<protein>
    <submittedName>
        <fullName evidence="4">Glyco_trans_2-like domain-containing protein</fullName>
    </submittedName>
</protein>
<evidence type="ECO:0000313" key="4">
    <source>
        <dbReference type="WBParaSite" id="ASIM_0000579201-mRNA-1"/>
    </source>
</evidence>
<name>A0A0M3JDV1_ANISI</name>
<proteinExistence type="predicted"/>
<sequence length="83" mass="9351">MISKDGNFINVSAIVPVRNGSAWLGECLDSLLNQQLSKNIKFQVSIYDDGSIDDTMQLALSYRSKFESRRINFIFSSDKISRG</sequence>
<dbReference type="EMBL" id="UYRR01011122">
    <property type="protein sequence ID" value="VDK25775.1"/>
    <property type="molecule type" value="Genomic_DNA"/>
</dbReference>
<gene>
    <name evidence="2" type="ORF">ASIM_LOCUS5583</name>
</gene>
<dbReference type="GO" id="GO:0016758">
    <property type="term" value="F:hexosyltransferase activity"/>
    <property type="evidence" value="ECO:0007669"/>
    <property type="project" value="UniProtKB-ARBA"/>
</dbReference>
<dbReference type="WBParaSite" id="ASIM_0000579201-mRNA-1">
    <property type="protein sequence ID" value="ASIM_0000579201-mRNA-1"/>
    <property type="gene ID" value="ASIM_0000579201"/>
</dbReference>
<evidence type="ECO:0000313" key="3">
    <source>
        <dbReference type="Proteomes" id="UP000267096"/>
    </source>
</evidence>
<dbReference type="InterPro" id="IPR001173">
    <property type="entry name" value="Glyco_trans_2-like"/>
</dbReference>
<reference evidence="4" key="1">
    <citation type="submission" date="2017-02" db="UniProtKB">
        <authorList>
            <consortium name="WormBaseParasite"/>
        </authorList>
    </citation>
    <scope>IDENTIFICATION</scope>
</reference>
<organism evidence="4">
    <name type="scientific">Anisakis simplex</name>
    <name type="common">Herring worm</name>
    <dbReference type="NCBI Taxonomy" id="6269"/>
    <lineage>
        <taxon>Eukaryota</taxon>
        <taxon>Metazoa</taxon>
        <taxon>Ecdysozoa</taxon>
        <taxon>Nematoda</taxon>
        <taxon>Chromadorea</taxon>
        <taxon>Rhabditida</taxon>
        <taxon>Spirurina</taxon>
        <taxon>Ascaridomorpha</taxon>
        <taxon>Ascaridoidea</taxon>
        <taxon>Anisakidae</taxon>
        <taxon>Anisakis</taxon>
        <taxon>Anisakis simplex complex</taxon>
    </lineage>
</organism>
<dbReference type="Proteomes" id="UP000267096">
    <property type="component" value="Unassembled WGS sequence"/>
</dbReference>
<dbReference type="Pfam" id="PF00535">
    <property type="entry name" value="Glycos_transf_2"/>
    <property type="match status" value="1"/>
</dbReference>
<accession>A0A0M3JDV1</accession>
<dbReference type="PANTHER" id="PTHR22916">
    <property type="entry name" value="GLYCOSYLTRANSFERASE"/>
    <property type="match status" value="1"/>
</dbReference>
<dbReference type="OrthoDB" id="206708at2759"/>
<evidence type="ECO:0000259" key="1">
    <source>
        <dbReference type="Pfam" id="PF00535"/>
    </source>
</evidence>
<dbReference type="InterPro" id="IPR029044">
    <property type="entry name" value="Nucleotide-diphossugar_trans"/>
</dbReference>
<dbReference type="SUPFAM" id="SSF53448">
    <property type="entry name" value="Nucleotide-diphospho-sugar transferases"/>
    <property type="match status" value="1"/>
</dbReference>
<evidence type="ECO:0000313" key="2">
    <source>
        <dbReference type="EMBL" id="VDK25775.1"/>
    </source>
</evidence>
<dbReference type="AlphaFoldDB" id="A0A0M3JDV1"/>